<evidence type="ECO:0000256" key="4">
    <source>
        <dbReference type="ARBA" id="ARBA00038182"/>
    </source>
</evidence>
<evidence type="ECO:0000256" key="8">
    <source>
        <dbReference type="ARBA" id="ARBA00051284"/>
    </source>
</evidence>
<keyword evidence="1" id="KW-0808">Transferase</keyword>
<evidence type="ECO:0000256" key="2">
    <source>
        <dbReference type="ARBA" id="ARBA00023315"/>
    </source>
</evidence>
<evidence type="ECO:0000256" key="9">
    <source>
        <dbReference type="ARBA" id="ARBA00051711"/>
    </source>
</evidence>
<evidence type="ECO:0000256" key="3">
    <source>
        <dbReference type="ARBA" id="ARBA00037926"/>
    </source>
</evidence>
<comment type="catalytic activity">
    <reaction evidence="9">
        <text>dopamine + acetyl-CoA = N-acetyldopamine + CoA + H(+)</text>
        <dbReference type="Rhea" id="RHEA:51388"/>
        <dbReference type="ChEBI" id="CHEBI:15378"/>
        <dbReference type="ChEBI" id="CHEBI:57287"/>
        <dbReference type="ChEBI" id="CHEBI:57288"/>
        <dbReference type="ChEBI" id="CHEBI:59905"/>
        <dbReference type="ChEBI" id="CHEBI:125678"/>
    </reaction>
    <physiologicalReaction direction="left-to-right" evidence="9">
        <dbReference type="Rhea" id="RHEA:51389"/>
    </physiologicalReaction>
</comment>
<feature type="region of interest" description="Disordered" evidence="14">
    <location>
        <begin position="267"/>
        <end position="287"/>
    </location>
</feature>
<evidence type="ECO:0000256" key="5">
    <source>
        <dbReference type="ARBA" id="ARBA00039114"/>
    </source>
</evidence>
<evidence type="ECO:0000256" key="7">
    <source>
        <dbReference type="ARBA" id="ARBA00050849"/>
    </source>
</evidence>
<sequence>MSKTVNDWEDRIEFRLPKGLEDEDLMLDFVNQHFIPLEPLNVAINLCEPGYRMLWFDNFVRAYIRENLSLMAFDTITNDLVGVAICTECRPESDDKEESNVDEKKDENVRWGQRPRKFGKILELLQELTGSVDLFAKYEVDRYAEFFILCTHSGIRYPGLGTRLSYKIMDVVKAKGFNVMVTEATSYFSQKIFARIGFDTLSEIKYDKYKPEGEVLFPQHNNHEAIKLMVKKLKTTSSWQIVVTVQLHPANEGKMTKKNNEANFHQLQKRQKSLSPDRQRRPLPLDPIEQMMLKRGRSSTLPRNSKQRVMTAYEKDRQEQIDRENRILLRKILEQHHGIRRQSVIPGTEAATSGGSAQRHFNYGATLRKSRSPERTIKNLQDHNIKTSRQINQQRQRHKRDYENLLLLQKIQNVRPSRQIATSFRP</sequence>
<dbReference type="PANTHER" id="PTHR20905:SF1">
    <property type="entry name" value="AT07410P-RELATED"/>
    <property type="match status" value="1"/>
</dbReference>
<dbReference type="InterPro" id="IPR016181">
    <property type="entry name" value="Acyl_CoA_acyltransferase"/>
</dbReference>
<organism evidence="15 16">
    <name type="scientific">Tigriopus californicus</name>
    <name type="common">Marine copepod</name>
    <dbReference type="NCBI Taxonomy" id="6832"/>
    <lineage>
        <taxon>Eukaryota</taxon>
        <taxon>Metazoa</taxon>
        <taxon>Ecdysozoa</taxon>
        <taxon>Arthropoda</taxon>
        <taxon>Crustacea</taxon>
        <taxon>Multicrustacea</taxon>
        <taxon>Hexanauplia</taxon>
        <taxon>Copepoda</taxon>
        <taxon>Harpacticoida</taxon>
        <taxon>Harpacticidae</taxon>
        <taxon>Tigriopus</taxon>
    </lineage>
</organism>
<evidence type="ECO:0000256" key="13">
    <source>
        <dbReference type="ARBA" id="ARBA00052491"/>
    </source>
</evidence>
<dbReference type="Gene3D" id="3.40.630.30">
    <property type="match status" value="1"/>
</dbReference>
<gene>
    <name evidence="15" type="ORF">TCAL_11277</name>
</gene>
<protein>
    <recommendedName>
        <fullName evidence="5">aralkylamine N-acetyltransferase</fullName>
        <ecNumber evidence="5">2.3.1.87</ecNumber>
    </recommendedName>
</protein>
<keyword evidence="2" id="KW-0012">Acyltransferase</keyword>
<comment type="catalytic activity">
    <reaction evidence="7">
        <text>serotonin + octadecanoyl-CoA = N-octadecanoyl-serotonin + CoA + H(+)</text>
        <dbReference type="Rhea" id="RHEA:51400"/>
        <dbReference type="ChEBI" id="CHEBI:15378"/>
        <dbReference type="ChEBI" id="CHEBI:57287"/>
        <dbReference type="ChEBI" id="CHEBI:57394"/>
        <dbReference type="ChEBI" id="CHEBI:134065"/>
        <dbReference type="ChEBI" id="CHEBI:350546"/>
    </reaction>
    <physiologicalReaction direction="left-to-right" evidence="7">
        <dbReference type="Rhea" id="RHEA:51401"/>
    </physiologicalReaction>
</comment>
<dbReference type="Proteomes" id="UP000318571">
    <property type="component" value="Chromosome 1"/>
</dbReference>
<reference evidence="15 16" key="1">
    <citation type="journal article" date="2018" name="Nat. Ecol. Evol.">
        <title>Genomic signatures of mitonuclear coevolution across populations of Tigriopus californicus.</title>
        <authorList>
            <person name="Barreto F.S."/>
            <person name="Watson E.T."/>
            <person name="Lima T.G."/>
            <person name="Willett C.S."/>
            <person name="Edmands S."/>
            <person name="Li W."/>
            <person name="Burton R.S."/>
        </authorList>
    </citation>
    <scope>NUCLEOTIDE SEQUENCE [LARGE SCALE GENOMIC DNA]</scope>
    <source>
        <strain evidence="15 16">San Diego</strain>
    </source>
</reference>
<evidence type="ECO:0000256" key="14">
    <source>
        <dbReference type="SAM" id="MobiDB-lite"/>
    </source>
</evidence>
<dbReference type="GO" id="GO:0004059">
    <property type="term" value="F:aralkylamine N-acetyltransferase activity"/>
    <property type="evidence" value="ECO:0007669"/>
    <property type="project" value="UniProtKB-EC"/>
</dbReference>
<comment type="catalytic activity">
    <reaction evidence="8">
        <text>serotonin + (5Z,8Z,11Z,14Z)-eicosatetraenoyl-CoA = N-[(5Z,8Z,11Z,14Z)-eicosatetraenoyl]-serotonin + CoA + H(+)</text>
        <dbReference type="Rhea" id="RHEA:51396"/>
        <dbReference type="ChEBI" id="CHEBI:15378"/>
        <dbReference type="ChEBI" id="CHEBI:57287"/>
        <dbReference type="ChEBI" id="CHEBI:57368"/>
        <dbReference type="ChEBI" id="CHEBI:132255"/>
        <dbReference type="ChEBI" id="CHEBI:350546"/>
    </reaction>
    <physiologicalReaction direction="left-to-right" evidence="8">
        <dbReference type="Rhea" id="RHEA:51397"/>
    </physiologicalReaction>
</comment>
<comment type="catalytic activity">
    <reaction evidence="13">
        <text>serotonin + acetyl-CoA = N-acetylserotonin + CoA + H(+)</text>
        <dbReference type="Rhea" id="RHEA:25217"/>
        <dbReference type="ChEBI" id="CHEBI:15378"/>
        <dbReference type="ChEBI" id="CHEBI:17697"/>
        <dbReference type="ChEBI" id="CHEBI:57287"/>
        <dbReference type="ChEBI" id="CHEBI:57288"/>
        <dbReference type="ChEBI" id="CHEBI:350546"/>
        <dbReference type="EC" id="2.3.1.87"/>
    </reaction>
    <physiologicalReaction direction="left-to-right" evidence="13">
        <dbReference type="Rhea" id="RHEA:25218"/>
    </physiologicalReaction>
</comment>
<evidence type="ECO:0000256" key="1">
    <source>
        <dbReference type="ARBA" id="ARBA00022679"/>
    </source>
</evidence>
<evidence type="ECO:0000256" key="11">
    <source>
        <dbReference type="ARBA" id="ARBA00052178"/>
    </source>
</evidence>
<name>A0A553NST4_TIGCA</name>
<dbReference type="PANTHER" id="PTHR20905">
    <property type="entry name" value="N-ACETYLTRANSFERASE-RELATED"/>
    <property type="match status" value="1"/>
</dbReference>
<evidence type="ECO:0000313" key="16">
    <source>
        <dbReference type="Proteomes" id="UP000318571"/>
    </source>
</evidence>
<comment type="pathway">
    <text evidence="3">Aromatic compound metabolism; melatonin biosynthesis; melatonin from serotonin: step 1/2.</text>
</comment>
<dbReference type="STRING" id="6832.A0A553NST4"/>
<comment type="catalytic activity">
    <reaction evidence="10">
        <text>serotonin + (9Z)-octadecenoyl-CoA = N-(9Z-octadecenoyl)-serotonin + CoA + H(+)</text>
        <dbReference type="Rhea" id="RHEA:51392"/>
        <dbReference type="ChEBI" id="CHEBI:15378"/>
        <dbReference type="ChEBI" id="CHEBI:57287"/>
        <dbReference type="ChEBI" id="CHEBI:57387"/>
        <dbReference type="ChEBI" id="CHEBI:134064"/>
        <dbReference type="ChEBI" id="CHEBI:350546"/>
    </reaction>
    <physiologicalReaction direction="left-to-right" evidence="10">
        <dbReference type="Rhea" id="RHEA:51393"/>
    </physiologicalReaction>
</comment>
<dbReference type="EC" id="2.3.1.87" evidence="5"/>
<evidence type="ECO:0000256" key="6">
    <source>
        <dbReference type="ARBA" id="ARBA00050189"/>
    </source>
</evidence>
<dbReference type="FunFam" id="3.40.630.30:FF:000046">
    <property type="entry name" value="Dopamine N-acetyltransferase"/>
    <property type="match status" value="1"/>
</dbReference>
<proteinExistence type="inferred from homology"/>
<comment type="similarity">
    <text evidence="4">Belongs to the acetyltransferase family. AANAT subfamily.</text>
</comment>
<evidence type="ECO:0000313" key="15">
    <source>
        <dbReference type="EMBL" id="TRY68501.1"/>
    </source>
</evidence>
<evidence type="ECO:0000256" key="12">
    <source>
        <dbReference type="ARBA" id="ARBA00052335"/>
    </source>
</evidence>
<dbReference type="EMBL" id="VCGU01000010">
    <property type="protein sequence ID" value="TRY68501.1"/>
    <property type="molecule type" value="Genomic_DNA"/>
</dbReference>
<comment type="catalytic activity">
    <reaction evidence="6">
        <text>dopamine + (9Z)-octadecenoyl-CoA = N-(9Z-octadecanoyl)-dopamine + CoA + H(+)</text>
        <dbReference type="Rhea" id="RHEA:51380"/>
        <dbReference type="ChEBI" id="CHEBI:15378"/>
        <dbReference type="ChEBI" id="CHEBI:31883"/>
        <dbReference type="ChEBI" id="CHEBI:57287"/>
        <dbReference type="ChEBI" id="CHEBI:57387"/>
        <dbReference type="ChEBI" id="CHEBI:59905"/>
    </reaction>
    <physiologicalReaction direction="left-to-right" evidence="6">
        <dbReference type="Rhea" id="RHEA:51381"/>
    </physiologicalReaction>
</comment>
<comment type="catalytic activity">
    <reaction evidence="11">
        <text>serotonin + hexadecanoyl-CoA = N-hexadecanoyl-serotonin + CoA + H(+)</text>
        <dbReference type="Rhea" id="RHEA:51384"/>
        <dbReference type="ChEBI" id="CHEBI:15378"/>
        <dbReference type="ChEBI" id="CHEBI:57287"/>
        <dbReference type="ChEBI" id="CHEBI:57379"/>
        <dbReference type="ChEBI" id="CHEBI:134059"/>
        <dbReference type="ChEBI" id="CHEBI:350546"/>
    </reaction>
    <physiologicalReaction direction="left-to-right" evidence="11">
        <dbReference type="Rhea" id="RHEA:51385"/>
    </physiologicalReaction>
</comment>
<dbReference type="SUPFAM" id="SSF55729">
    <property type="entry name" value="Acyl-CoA N-acyltransferases (Nat)"/>
    <property type="match status" value="1"/>
</dbReference>
<comment type="catalytic activity">
    <reaction evidence="12">
        <text>dopamine + hexadecanoyl-CoA = N-hexadecanoyl-dopamine + CoA + H(+)</text>
        <dbReference type="Rhea" id="RHEA:51376"/>
        <dbReference type="ChEBI" id="CHEBI:15378"/>
        <dbReference type="ChEBI" id="CHEBI:57287"/>
        <dbReference type="ChEBI" id="CHEBI:57379"/>
        <dbReference type="ChEBI" id="CHEBI:59905"/>
        <dbReference type="ChEBI" id="CHEBI:134058"/>
    </reaction>
    <physiologicalReaction direction="left-to-right" evidence="12">
        <dbReference type="Rhea" id="RHEA:51377"/>
    </physiologicalReaction>
</comment>
<keyword evidence="16" id="KW-1185">Reference proteome</keyword>
<evidence type="ECO:0000256" key="10">
    <source>
        <dbReference type="ARBA" id="ARBA00051823"/>
    </source>
</evidence>
<accession>A0A553NST4</accession>
<comment type="caution">
    <text evidence="15">The sequence shown here is derived from an EMBL/GenBank/DDBJ whole genome shotgun (WGS) entry which is preliminary data.</text>
</comment>
<dbReference type="AlphaFoldDB" id="A0A553NST4"/>